<evidence type="ECO:0000313" key="2">
    <source>
        <dbReference type="Proteomes" id="UP000198606"/>
    </source>
</evidence>
<reference evidence="1 2" key="1">
    <citation type="submission" date="2016-10" db="EMBL/GenBank/DDBJ databases">
        <authorList>
            <person name="de Groot N.N."/>
        </authorList>
    </citation>
    <scope>NUCLEOTIDE SEQUENCE [LARGE SCALE GENOMIC DNA]</scope>
    <source>
        <strain evidence="1 2">LMG 18387</strain>
    </source>
</reference>
<proteinExistence type="predicted"/>
<organism evidence="1 2">
    <name type="scientific">Phytopseudomonas flavescens</name>
    <dbReference type="NCBI Taxonomy" id="29435"/>
    <lineage>
        <taxon>Bacteria</taxon>
        <taxon>Pseudomonadati</taxon>
        <taxon>Pseudomonadota</taxon>
        <taxon>Gammaproteobacteria</taxon>
        <taxon>Pseudomonadales</taxon>
        <taxon>Pseudomonadaceae</taxon>
        <taxon>Phytopseudomonas</taxon>
    </lineage>
</organism>
<dbReference type="Proteomes" id="UP000198606">
    <property type="component" value="Unassembled WGS sequence"/>
</dbReference>
<sequence>MTAAPALAIVTHARHDIPRRKRSVPRWKVNNRMNNAMHNQNVTCVMIKLAISLSRCGWGRSTPLYRDHRDGHHKSR</sequence>
<name>A0A1G8NBF4_9GAMM</name>
<protein>
    <submittedName>
        <fullName evidence="1">Uncharacterized protein</fullName>
    </submittedName>
</protein>
<evidence type="ECO:0000313" key="1">
    <source>
        <dbReference type="EMBL" id="SDI77594.1"/>
    </source>
</evidence>
<dbReference type="EMBL" id="FNDG01000024">
    <property type="protein sequence ID" value="SDI77594.1"/>
    <property type="molecule type" value="Genomic_DNA"/>
</dbReference>
<gene>
    <name evidence="1" type="ORF">SAMN05216588_12458</name>
</gene>
<dbReference type="AlphaFoldDB" id="A0A1G8NBF4"/>
<accession>A0A1G8NBF4</accession>